<evidence type="ECO:0000313" key="3">
    <source>
        <dbReference type="Proteomes" id="UP000007161"/>
    </source>
</evidence>
<organism evidence="2 3">
    <name type="scientific">Marinitoga piezophila (strain DSM 14283 / JCM 11233 / KA3)</name>
    <dbReference type="NCBI Taxonomy" id="443254"/>
    <lineage>
        <taxon>Bacteria</taxon>
        <taxon>Thermotogati</taxon>
        <taxon>Thermotogota</taxon>
        <taxon>Thermotogae</taxon>
        <taxon>Petrotogales</taxon>
        <taxon>Petrotogaceae</taxon>
        <taxon>Marinitoga</taxon>
    </lineage>
</organism>
<evidence type="ECO:0000256" key="1">
    <source>
        <dbReference type="SAM" id="Phobius"/>
    </source>
</evidence>
<sequence>MATLKIRPEKKPIKKKRNTLSEHLKTIKAQKSDEEKIHKELKKLSFSSNAGVGWLKIVFSSFNFLISLFLISIILFINFEKELLQSMLGTHFSFETKGIMILGILFLLYSIIEQFNAIYYLKESLKWYRITCILKFIVSLLMIFSIVYLISKSGIQWFGISLFGNTTLGKNKLFYIPSIVYLTYSIYLSLLSYYDLLK</sequence>
<dbReference type="OrthoDB" id="49351at2"/>
<dbReference type="STRING" id="443254.Marpi_1748"/>
<keyword evidence="1" id="KW-0812">Transmembrane</keyword>
<name>H2J5J0_MARPK</name>
<accession>H2J5J0</accession>
<keyword evidence="1" id="KW-1133">Transmembrane helix</keyword>
<feature type="transmembrane region" description="Helical" evidence="1">
    <location>
        <begin position="127"/>
        <end position="151"/>
    </location>
</feature>
<dbReference type="RefSeq" id="WP_014297205.1">
    <property type="nucleotide sequence ID" value="NC_016751.1"/>
</dbReference>
<dbReference type="KEGG" id="mpz:Marpi_1748"/>
<reference evidence="3" key="2">
    <citation type="submission" date="2012-01" db="EMBL/GenBank/DDBJ databases">
        <title>Complete sequence of chromosome of Marinitoga piezophila KA3.</title>
        <authorList>
            <person name="Lucas S."/>
            <person name="Han J."/>
            <person name="Lapidus A."/>
            <person name="Cheng J.-F."/>
            <person name="Goodwin L."/>
            <person name="Pitluck S."/>
            <person name="Peters L."/>
            <person name="Mikhailova N."/>
            <person name="Teshima H."/>
            <person name="Detter J.C."/>
            <person name="Han C."/>
            <person name="Tapia R."/>
            <person name="Land M."/>
            <person name="Hauser L."/>
            <person name="Kyrpides N."/>
            <person name="Ivanova N."/>
            <person name="Pagani I."/>
            <person name="Jebbar M."/>
            <person name="Vannier P."/>
            <person name="Oger P."/>
            <person name="Cario A."/>
            <person name="Bartlett D."/>
            <person name="Noll K.M."/>
            <person name="Woyke T."/>
        </authorList>
    </citation>
    <scope>NUCLEOTIDE SEQUENCE [LARGE SCALE GENOMIC DNA]</scope>
    <source>
        <strain evidence="3">DSM 14283 / JCM 11233 / KA3</strain>
    </source>
</reference>
<proteinExistence type="predicted"/>
<feature type="transmembrane region" description="Helical" evidence="1">
    <location>
        <begin position="98"/>
        <end position="121"/>
    </location>
</feature>
<gene>
    <name evidence="2" type="ordered locus">Marpi_1748</name>
</gene>
<dbReference type="Proteomes" id="UP000007161">
    <property type="component" value="Chromosome"/>
</dbReference>
<feature type="transmembrane region" description="Helical" evidence="1">
    <location>
        <begin position="54"/>
        <end position="77"/>
    </location>
</feature>
<keyword evidence="1" id="KW-0472">Membrane</keyword>
<dbReference type="AlphaFoldDB" id="H2J5J0"/>
<protein>
    <submittedName>
        <fullName evidence="2">Uncharacterized protein</fullName>
    </submittedName>
</protein>
<reference evidence="2 3" key="1">
    <citation type="journal article" date="2012" name="J. Bacteriol.">
        <title>Complete Genome Sequence of the Thermophilic, Piezophilic, Heterotrophic Bacterium Marinitoga piezophila KA3.</title>
        <authorList>
            <person name="Lucas S."/>
            <person name="Han J."/>
            <person name="Lapidus A."/>
            <person name="Cheng J.F."/>
            <person name="Goodwin L.A."/>
            <person name="Pitluck S."/>
            <person name="Peters L."/>
            <person name="Mikhailova N."/>
            <person name="Teshima H."/>
            <person name="Detter J.C."/>
            <person name="Han C."/>
            <person name="Tapia R."/>
            <person name="Land M."/>
            <person name="Hauser L."/>
            <person name="Kyrpides N.C."/>
            <person name="Ivanova N."/>
            <person name="Pagani I."/>
            <person name="Vannier P."/>
            <person name="Oger P."/>
            <person name="Bartlett D.H."/>
            <person name="Noll K.M."/>
            <person name="Woyke T."/>
            <person name="Jebbar M."/>
        </authorList>
    </citation>
    <scope>NUCLEOTIDE SEQUENCE [LARGE SCALE GENOMIC DNA]</scope>
    <source>
        <strain evidence="3">DSM 14283 / JCM 11233 / KA3</strain>
    </source>
</reference>
<evidence type="ECO:0000313" key="2">
    <source>
        <dbReference type="EMBL" id="AEX86134.1"/>
    </source>
</evidence>
<dbReference type="HOGENOM" id="CLU_1376735_0_0_0"/>
<dbReference type="eggNOG" id="ENOG502ZXMJ">
    <property type="taxonomic scope" value="Bacteria"/>
</dbReference>
<dbReference type="EMBL" id="CP003257">
    <property type="protein sequence ID" value="AEX86134.1"/>
    <property type="molecule type" value="Genomic_DNA"/>
</dbReference>
<feature type="transmembrane region" description="Helical" evidence="1">
    <location>
        <begin position="172"/>
        <end position="194"/>
    </location>
</feature>
<keyword evidence="3" id="KW-1185">Reference proteome</keyword>